<protein>
    <submittedName>
        <fullName evidence="1">Uncharacterized protein</fullName>
    </submittedName>
</protein>
<name>A0A6J8D7M2_MYTCO</name>
<dbReference type="EMBL" id="CACVKT020006910">
    <property type="protein sequence ID" value="CAC5404095.1"/>
    <property type="molecule type" value="Genomic_DNA"/>
</dbReference>
<sequence>MGSDIVTHRISIGLFYCKISSGCKTVIKHTFSFNDVLFEICVNLEKYKLWIQSKYKSYSDIVSFYMLLYSLLLICGDIESNPGPGGTSDPPEKTLSVFHGNIRSLRNKLNYITDIIEDFDIVFFTESHLDINVTDLDISLLGFETPVRKDRNANGGGIIIGISDHDGTYVTIDCIDRGISDHDGTYVTIDCIDRGISDHDGTYVTIDCIDRGISDHDETYVTIDCIDRGISDHDGTYVTIDCIDRGISDHDGTYVTITYTRSCSTMC</sequence>
<accession>A0A6J8D7M2</accession>
<keyword evidence="2" id="KW-1185">Reference proteome</keyword>
<reference evidence="1 2" key="1">
    <citation type="submission" date="2020-06" db="EMBL/GenBank/DDBJ databases">
        <authorList>
            <person name="Li R."/>
            <person name="Bekaert M."/>
        </authorList>
    </citation>
    <scope>NUCLEOTIDE SEQUENCE [LARGE SCALE GENOMIC DNA]</scope>
    <source>
        <strain evidence="2">wild</strain>
    </source>
</reference>
<gene>
    <name evidence="1" type="ORF">MCOR_37920</name>
</gene>
<dbReference type="Proteomes" id="UP000507470">
    <property type="component" value="Unassembled WGS sequence"/>
</dbReference>
<proteinExistence type="predicted"/>
<organism evidence="1 2">
    <name type="scientific">Mytilus coruscus</name>
    <name type="common">Sea mussel</name>
    <dbReference type="NCBI Taxonomy" id="42192"/>
    <lineage>
        <taxon>Eukaryota</taxon>
        <taxon>Metazoa</taxon>
        <taxon>Spiralia</taxon>
        <taxon>Lophotrochozoa</taxon>
        <taxon>Mollusca</taxon>
        <taxon>Bivalvia</taxon>
        <taxon>Autobranchia</taxon>
        <taxon>Pteriomorphia</taxon>
        <taxon>Mytilida</taxon>
        <taxon>Mytiloidea</taxon>
        <taxon>Mytilidae</taxon>
        <taxon>Mytilinae</taxon>
        <taxon>Mytilus</taxon>
    </lineage>
</organism>
<dbReference type="AlphaFoldDB" id="A0A6J8D7M2"/>
<evidence type="ECO:0000313" key="2">
    <source>
        <dbReference type="Proteomes" id="UP000507470"/>
    </source>
</evidence>
<evidence type="ECO:0000313" key="1">
    <source>
        <dbReference type="EMBL" id="CAC5404095.1"/>
    </source>
</evidence>
<dbReference type="OrthoDB" id="6274754at2759"/>